<evidence type="ECO:0000259" key="7">
    <source>
        <dbReference type="PROSITE" id="PS50103"/>
    </source>
</evidence>
<feature type="region of interest" description="Disordered" evidence="5">
    <location>
        <begin position="258"/>
        <end position="320"/>
    </location>
</feature>
<dbReference type="Pfam" id="PF01480">
    <property type="entry name" value="PWI"/>
    <property type="match status" value="1"/>
</dbReference>
<feature type="compositionally biased region" description="Basic and acidic residues" evidence="5">
    <location>
        <begin position="531"/>
        <end position="561"/>
    </location>
</feature>
<dbReference type="GO" id="GO:0008270">
    <property type="term" value="F:zinc ion binding"/>
    <property type="evidence" value="ECO:0007669"/>
    <property type="project" value="UniProtKB-KW"/>
</dbReference>
<evidence type="ECO:0000256" key="2">
    <source>
        <dbReference type="ARBA" id="ARBA00043866"/>
    </source>
</evidence>
<dbReference type="GO" id="GO:0003723">
    <property type="term" value="F:RNA binding"/>
    <property type="evidence" value="ECO:0007669"/>
    <property type="project" value="UniProtKB-UniRule"/>
</dbReference>
<dbReference type="GO" id="GO:0005634">
    <property type="term" value="C:nucleus"/>
    <property type="evidence" value="ECO:0007669"/>
    <property type="project" value="TreeGrafter"/>
</dbReference>
<dbReference type="InterPro" id="IPR012677">
    <property type="entry name" value="Nucleotide-bd_a/b_plait_sf"/>
</dbReference>
<keyword evidence="1 3" id="KW-0694">RNA-binding</keyword>
<comment type="function">
    <text evidence="2">May be involved in the turnover of nuclear polyadenylated (pA+) RNA.</text>
</comment>
<dbReference type="AlphaFoldDB" id="A0A0H5FTW3"/>
<dbReference type="InterPro" id="IPR000571">
    <property type="entry name" value="Znf_CCCH"/>
</dbReference>
<dbReference type="CDD" id="cd12257">
    <property type="entry name" value="RRM1_RBM26_like"/>
    <property type="match status" value="1"/>
</dbReference>
<evidence type="ECO:0000256" key="3">
    <source>
        <dbReference type="PROSITE-ProRule" id="PRU00176"/>
    </source>
</evidence>
<dbReference type="SMART" id="SM00356">
    <property type="entry name" value="ZnF_C3H1"/>
    <property type="match status" value="1"/>
</dbReference>
<evidence type="ECO:0000313" key="8">
    <source>
        <dbReference type="EMBL" id="CRX79160.1"/>
    </source>
</evidence>
<dbReference type="InterPro" id="IPR000504">
    <property type="entry name" value="RRM_dom"/>
</dbReference>
<protein>
    <submittedName>
        <fullName evidence="8">Uncharacterized protein</fullName>
    </submittedName>
</protein>
<dbReference type="Gene3D" id="3.30.70.330">
    <property type="match status" value="1"/>
</dbReference>
<dbReference type="InterPro" id="IPR002483">
    <property type="entry name" value="PWI_dom"/>
</dbReference>
<dbReference type="PROSITE" id="PS50102">
    <property type="entry name" value="RRM"/>
    <property type="match status" value="2"/>
</dbReference>
<keyword evidence="4" id="KW-0863">Zinc-finger</keyword>
<feature type="domain" description="RRM" evidence="6">
    <location>
        <begin position="182"/>
        <end position="254"/>
    </location>
</feature>
<feature type="region of interest" description="Disordered" evidence="5">
    <location>
        <begin position="390"/>
        <end position="414"/>
    </location>
</feature>
<evidence type="ECO:0000256" key="5">
    <source>
        <dbReference type="SAM" id="MobiDB-lite"/>
    </source>
</evidence>
<feature type="compositionally biased region" description="Low complexity" evidence="5">
    <location>
        <begin position="266"/>
        <end position="292"/>
    </location>
</feature>
<dbReference type="SUPFAM" id="SSF54928">
    <property type="entry name" value="RNA-binding domain, RBD"/>
    <property type="match status" value="1"/>
</dbReference>
<sequence>CDADPVVLSDYIVALLKHEVSIDDLKKLCQDQLEDFLGQETAPFITRLFFFLTTPPSLASMRAEPPQTPRGLKRPLDPAAASGTAPQGKRPQPYPSIVSPKGPPVGASMAIPVAPARRGDPQASKGPRELCKDYHFRGFCARGAACPYQHDDGASASPSNLWISRPYAPPQQGHDGRPLSTTTLAIENVPRDALTSANVRHFFEQFGAVTSVAVDPPGLRALVTFETPDQAKRALTSPEAIFGNRFVRVYRAREAVSGPGLPRLEAPSATPSPSTVTTPSTPMTAPAISSSPPRRPTDLPVQPSETATRAARMQENASAQKALMDQLESLPAGDPSQKSSIMSALRKLSSEAAALAKASPSSSSADASDMSPEERLASLRQEAAALGIDPSAPSAYVPRGRGRGRAGYRGGSSLRGRGGLPRSFRLDNRVTKIVVGDVDLSAPLPTLRSYFERFGEVLLLNPTAKSTEYVVEFKTRQAAEAALSKGSDLEGVGRVSLRWAPATSQASSNTSEPSARSEKPVVEDAVMAEPTKAEPKTPGERSALDEGWKGVEEDSERSWNR</sequence>
<reference evidence="8" key="1">
    <citation type="submission" date="2015-06" db="EMBL/GenBank/DDBJ databases">
        <title>Genetic Architecture Underlying Mating-Type Determination in the Yeast Leucosporidium scottii and the Evolution of Mating Systems in Basidiomycetes.</title>
        <authorList>
            <person name="Maia T.M."/>
            <person name="Lopes S."/>
            <person name="Almeida J.M.G.C.F."/>
            <person name="Rosa L.H."/>
            <person name="Sampaio J.P."/>
            <person name="Goncalves P."/>
            <person name="Coelho M.A."/>
        </authorList>
    </citation>
    <scope>NUCLEOTIDE SEQUENCE</scope>
</reference>
<feature type="region of interest" description="Disordered" evidence="5">
    <location>
        <begin position="500"/>
        <end position="561"/>
    </location>
</feature>
<feature type="compositionally biased region" description="Low complexity" evidence="5">
    <location>
        <begin position="356"/>
        <end position="370"/>
    </location>
</feature>
<feature type="domain" description="C3H1-type" evidence="7">
    <location>
        <begin position="125"/>
        <end position="153"/>
    </location>
</feature>
<dbReference type="InterPro" id="IPR035979">
    <property type="entry name" value="RBD_domain_sf"/>
</dbReference>
<evidence type="ECO:0000256" key="1">
    <source>
        <dbReference type="ARBA" id="ARBA00022884"/>
    </source>
</evidence>
<feature type="zinc finger region" description="C3H1-type" evidence="4">
    <location>
        <begin position="125"/>
        <end position="153"/>
    </location>
</feature>
<feature type="non-terminal residue" evidence="8">
    <location>
        <position position="1"/>
    </location>
</feature>
<feature type="non-terminal residue" evidence="8">
    <location>
        <position position="561"/>
    </location>
</feature>
<dbReference type="PANTHER" id="PTHR14398">
    <property type="entry name" value="RNA RECOGNITION RRM/RNP DOMAIN"/>
    <property type="match status" value="1"/>
</dbReference>
<proteinExistence type="predicted"/>
<feature type="compositionally biased region" description="Polar residues" evidence="5">
    <location>
        <begin position="502"/>
        <end position="514"/>
    </location>
</feature>
<feature type="region of interest" description="Disordered" evidence="5">
    <location>
        <begin position="356"/>
        <end position="375"/>
    </location>
</feature>
<keyword evidence="4" id="KW-0479">Metal-binding</keyword>
<dbReference type="SMART" id="SM00360">
    <property type="entry name" value="RRM"/>
    <property type="match status" value="2"/>
</dbReference>
<organism evidence="8">
    <name type="scientific">Leucosporidium scottii</name>
    <dbReference type="NCBI Taxonomy" id="5278"/>
    <lineage>
        <taxon>Eukaryota</taxon>
        <taxon>Fungi</taxon>
        <taxon>Dikarya</taxon>
        <taxon>Basidiomycota</taxon>
        <taxon>Pucciniomycotina</taxon>
        <taxon>Microbotryomycetes</taxon>
        <taxon>Leucosporidiales</taxon>
        <taxon>Leucosporidium</taxon>
    </lineage>
</organism>
<feature type="region of interest" description="Disordered" evidence="5">
    <location>
        <begin position="60"/>
        <end position="110"/>
    </location>
</feature>
<dbReference type="EMBL" id="LN868509">
    <property type="protein sequence ID" value="CRX79160.1"/>
    <property type="molecule type" value="Genomic_DNA"/>
</dbReference>
<keyword evidence="4" id="KW-0862">Zinc</keyword>
<dbReference type="PANTHER" id="PTHR14398:SF0">
    <property type="entry name" value="ZINC FINGER PROTEIN SWM"/>
    <property type="match status" value="1"/>
</dbReference>
<feature type="domain" description="RRM" evidence="6">
    <location>
        <begin position="431"/>
        <end position="502"/>
    </location>
</feature>
<evidence type="ECO:0000259" key="6">
    <source>
        <dbReference type="PROSITE" id="PS50102"/>
    </source>
</evidence>
<evidence type="ECO:0000256" key="4">
    <source>
        <dbReference type="PROSITE-ProRule" id="PRU00723"/>
    </source>
</evidence>
<accession>A0A0H5FTW3</accession>
<name>A0A0H5FTW3_9BASI</name>
<dbReference type="PROSITE" id="PS50103">
    <property type="entry name" value="ZF_C3H1"/>
    <property type="match status" value="1"/>
</dbReference>
<dbReference type="InterPro" id="IPR045137">
    <property type="entry name" value="RBM26/27"/>
</dbReference>